<dbReference type="OrthoDB" id="21225at2759"/>
<dbReference type="InterPro" id="IPR011006">
    <property type="entry name" value="CheY-like_superfamily"/>
</dbReference>
<protein>
    <submittedName>
        <fullName evidence="4">9445_t:CDS:1</fullName>
    </submittedName>
</protein>
<keyword evidence="5" id="KW-1185">Reference proteome</keyword>
<evidence type="ECO:0000313" key="5">
    <source>
        <dbReference type="Proteomes" id="UP000789706"/>
    </source>
</evidence>
<dbReference type="Proteomes" id="UP000789706">
    <property type="component" value="Unassembled WGS sequence"/>
</dbReference>
<evidence type="ECO:0000256" key="2">
    <source>
        <dbReference type="PROSITE-ProRule" id="PRU00169"/>
    </source>
</evidence>
<feature type="modified residue" description="4-aspartylphosphate" evidence="2">
    <location>
        <position position="82"/>
    </location>
</feature>
<accession>A0A9N9B7W4</accession>
<feature type="domain" description="Response regulatory" evidence="3">
    <location>
        <begin position="32"/>
        <end position="129"/>
    </location>
</feature>
<dbReference type="AlphaFoldDB" id="A0A9N9B7W4"/>
<proteinExistence type="predicted"/>
<sequence length="129" mass="14828">MNKAIALSNSNNNNNYNNNYNNTNINQNYNYNYNLVDDNIITGRLLSRLLQQKFKHEVTCVLSGQEALKQLSISTFDLIFMDIDMPELSGIDTSIKIRESNIALEKNRKIPILAYTTNKWDDKFSKAGM</sequence>
<keyword evidence="1 2" id="KW-0597">Phosphoprotein</keyword>
<dbReference type="EMBL" id="CAJVPK010000878">
    <property type="protein sequence ID" value="CAG8556474.1"/>
    <property type="molecule type" value="Genomic_DNA"/>
</dbReference>
<dbReference type="Gene3D" id="3.40.50.2300">
    <property type="match status" value="1"/>
</dbReference>
<dbReference type="Pfam" id="PF00072">
    <property type="entry name" value="Response_reg"/>
    <property type="match status" value="1"/>
</dbReference>
<dbReference type="SUPFAM" id="SSF52172">
    <property type="entry name" value="CheY-like"/>
    <property type="match status" value="1"/>
</dbReference>
<dbReference type="CDD" id="cd17546">
    <property type="entry name" value="REC_hyHK_CKI1_RcsC-like"/>
    <property type="match status" value="1"/>
</dbReference>
<evidence type="ECO:0000259" key="3">
    <source>
        <dbReference type="PROSITE" id="PS50110"/>
    </source>
</evidence>
<gene>
    <name evidence="4" type="ORF">DEBURN_LOCUS7365</name>
</gene>
<dbReference type="PANTHER" id="PTHR43719:SF28">
    <property type="entry name" value="PEROXIDE STRESS-ACTIVATED HISTIDINE KINASE MAK1-RELATED"/>
    <property type="match status" value="1"/>
</dbReference>
<organism evidence="4 5">
    <name type="scientific">Diversispora eburnea</name>
    <dbReference type="NCBI Taxonomy" id="1213867"/>
    <lineage>
        <taxon>Eukaryota</taxon>
        <taxon>Fungi</taxon>
        <taxon>Fungi incertae sedis</taxon>
        <taxon>Mucoromycota</taxon>
        <taxon>Glomeromycotina</taxon>
        <taxon>Glomeromycetes</taxon>
        <taxon>Diversisporales</taxon>
        <taxon>Diversisporaceae</taxon>
        <taxon>Diversispora</taxon>
    </lineage>
</organism>
<dbReference type="InterPro" id="IPR050956">
    <property type="entry name" value="2C_system_His_kinase"/>
</dbReference>
<dbReference type="PROSITE" id="PS50110">
    <property type="entry name" value="RESPONSE_REGULATORY"/>
    <property type="match status" value="1"/>
</dbReference>
<name>A0A9N9B7W4_9GLOM</name>
<dbReference type="InterPro" id="IPR001789">
    <property type="entry name" value="Sig_transdc_resp-reg_receiver"/>
</dbReference>
<comment type="caution">
    <text evidence="4">The sequence shown here is derived from an EMBL/GenBank/DDBJ whole genome shotgun (WGS) entry which is preliminary data.</text>
</comment>
<dbReference type="GO" id="GO:0000160">
    <property type="term" value="P:phosphorelay signal transduction system"/>
    <property type="evidence" value="ECO:0007669"/>
    <property type="project" value="InterPro"/>
</dbReference>
<evidence type="ECO:0000313" key="4">
    <source>
        <dbReference type="EMBL" id="CAG8556474.1"/>
    </source>
</evidence>
<dbReference type="PANTHER" id="PTHR43719">
    <property type="entry name" value="TWO-COMPONENT HISTIDINE KINASE"/>
    <property type="match status" value="1"/>
</dbReference>
<evidence type="ECO:0000256" key="1">
    <source>
        <dbReference type="ARBA" id="ARBA00022553"/>
    </source>
</evidence>
<reference evidence="4" key="1">
    <citation type="submission" date="2021-06" db="EMBL/GenBank/DDBJ databases">
        <authorList>
            <person name="Kallberg Y."/>
            <person name="Tangrot J."/>
            <person name="Rosling A."/>
        </authorList>
    </citation>
    <scope>NUCLEOTIDE SEQUENCE</scope>
    <source>
        <strain evidence="4">AZ414A</strain>
    </source>
</reference>